<name>A0A016UWF3_9BILA</name>
<evidence type="ECO:0000313" key="3">
    <source>
        <dbReference type="Proteomes" id="UP000024635"/>
    </source>
</evidence>
<feature type="compositionally biased region" description="Pro residues" evidence="1">
    <location>
        <begin position="199"/>
        <end position="218"/>
    </location>
</feature>
<feature type="region of interest" description="Disordered" evidence="1">
    <location>
        <begin position="260"/>
        <end position="287"/>
    </location>
</feature>
<evidence type="ECO:0000256" key="1">
    <source>
        <dbReference type="SAM" id="MobiDB-lite"/>
    </source>
</evidence>
<proteinExistence type="predicted"/>
<feature type="region of interest" description="Disordered" evidence="1">
    <location>
        <begin position="29"/>
        <end position="245"/>
    </location>
</feature>
<keyword evidence="3" id="KW-1185">Reference proteome</keyword>
<dbReference type="OrthoDB" id="5876906at2759"/>
<evidence type="ECO:0000313" key="2">
    <source>
        <dbReference type="EMBL" id="EYC19764.1"/>
    </source>
</evidence>
<gene>
    <name evidence="2" type="primary">Acey_s0023.g703</name>
    <name evidence="2" type="synonym">Acey-C32E12.1</name>
    <name evidence="2" type="ORF">Y032_0023g703</name>
</gene>
<comment type="caution">
    <text evidence="2">The sequence shown here is derived from an EMBL/GenBank/DDBJ whole genome shotgun (WGS) entry which is preliminary data.</text>
</comment>
<dbReference type="Proteomes" id="UP000024635">
    <property type="component" value="Unassembled WGS sequence"/>
</dbReference>
<feature type="compositionally biased region" description="Basic and acidic residues" evidence="1">
    <location>
        <begin position="157"/>
        <end position="166"/>
    </location>
</feature>
<dbReference type="EMBL" id="JARK01001359">
    <property type="protein sequence ID" value="EYC19764.1"/>
    <property type="molecule type" value="Genomic_DNA"/>
</dbReference>
<feature type="compositionally biased region" description="Basic residues" evidence="1">
    <location>
        <begin position="66"/>
        <end position="95"/>
    </location>
</feature>
<organism evidence="2 3">
    <name type="scientific">Ancylostoma ceylanicum</name>
    <dbReference type="NCBI Taxonomy" id="53326"/>
    <lineage>
        <taxon>Eukaryota</taxon>
        <taxon>Metazoa</taxon>
        <taxon>Ecdysozoa</taxon>
        <taxon>Nematoda</taxon>
        <taxon>Chromadorea</taxon>
        <taxon>Rhabditida</taxon>
        <taxon>Rhabditina</taxon>
        <taxon>Rhabditomorpha</taxon>
        <taxon>Strongyloidea</taxon>
        <taxon>Ancylostomatidae</taxon>
        <taxon>Ancylostomatinae</taxon>
        <taxon>Ancylostoma</taxon>
    </lineage>
</organism>
<reference evidence="3" key="1">
    <citation type="journal article" date="2015" name="Nat. Genet.">
        <title>The genome and transcriptome of the zoonotic hookworm Ancylostoma ceylanicum identify infection-specific gene families.</title>
        <authorList>
            <person name="Schwarz E.M."/>
            <person name="Hu Y."/>
            <person name="Antoshechkin I."/>
            <person name="Miller M.M."/>
            <person name="Sternberg P.W."/>
            <person name="Aroian R.V."/>
        </authorList>
    </citation>
    <scope>NUCLEOTIDE SEQUENCE</scope>
    <source>
        <strain evidence="3">HY135</strain>
    </source>
</reference>
<feature type="compositionally biased region" description="Basic and acidic residues" evidence="1">
    <location>
        <begin position="219"/>
        <end position="236"/>
    </location>
</feature>
<feature type="compositionally biased region" description="Basic residues" evidence="1">
    <location>
        <begin position="103"/>
        <end position="123"/>
    </location>
</feature>
<sequence>MSGFVRLCRFFKILRAKDRKHITCYPVNEREMPKANPQVKRAKERKKHSGKKSKKSKTSKKDGKSQKKLKKIPKRSKSSKKSEKRGKSKKGKDRHRKDSGDTKKRHKKSKDRKDKHRKKRSKSKTPSPHGKKGAPPDKHWIEEEFLQPYEGKPQKPSPKEMKKPADDLPLMETQQATGASEGRKKKKPTEGVVVISERPLPPPIPSPVPKEVEQPPPKPVEKLREKPQIDRLKDKIYGIQPEKPAPPELATARLKLPSPPVQQTQDEMSPMKAKIPSPGVIPIRASPPKDKSVTISVSGLPIPTKQVPSGRLEVQEAPAPAAVGERLRVNIDEILRLGGIMERRGMSTSKKMSFEWIALNRHIVNQQPEAFSSHLISAVGDVRLEKSLACDALNVLMYQHTVSPDEYLRLCQHLDNVQPITIGILAQLLRANTQYYSSVHNLRSQSLQLDPFR</sequence>
<protein>
    <submittedName>
        <fullName evidence="2">Uncharacterized protein</fullName>
    </submittedName>
</protein>
<accession>A0A016UWF3</accession>
<dbReference type="AlphaFoldDB" id="A0A016UWF3"/>
<feature type="compositionally biased region" description="Basic residues" evidence="1">
    <location>
        <begin position="40"/>
        <end position="58"/>
    </location>
</feature>